<name>A0A5C4MAG0_9ACTN</name>
<protein>
    <recommendedName>
        <fullName evidence="3">SoxA A3 domain-containing protein</fullName>
    </recommendedName>
</protein>
<reference evidence="4 6" key="1">
    <citation type="submission" date="2019-05" db="EMBL/GenBank/DDBJ databases">
        <title>Mumia sp. nov., isolated from the intestinal contents of plateau pika (Ochotona curzoniae) in the Qinghai-Tibet plateau of China.</title>
        <authorList>
            <person name="Tian Z."/>
        </authorList>
    </citation>
    <scope>NUCLEOTIDE SEQUENCE [LARGE SCALE GENOMIC DNA]</scope>
    <source>
        <strain evidence="6">527</strain>
        <strain evidence="4">Z527</strain>
    </source>
</reference>
<dbReference type="OrthoDB" id="9801699at2"/>
<feature type="compositionally biased region" description="Low complexity" evidence="2">
    <location>
        <begin position="10"/>
        <end position="27"/>
    </location>
</feature>
<dbReference type="AlphaFoldDB" id="A0A5C4MAG0"/>
<feature type="domain" description="SoxA A3" evidence="3">
    <location>
        <begin position="106"/>
        <end position="189"/>
    </location>
</feature>
<evidence type="ECO:0000259" key="3">
    <source>
        <dbReference type="Pfam" id="PF17806"/>
    </source>
</evidence>
<dbReference type="InterPro" id="IPR041854">
    <property type="entry name" value="BFD-like_2Fe2S-bd_dom_sf"/>
</dbReference>
<keyword evidence="1" id="KW-0560">Oxidoreductase</keyword>
<feature type="region of interest" description="Disordered" evidence="2">
    <location>
        <begin position="1"/>
        <end position="67"/>
    </location>
</feature>
<comment type="caution">
    <text evidence="4">The sequence shown here is derived from an EMBL/GenBank/DDBJ whole genome shotgun (WGS) entry which is preliminary data.</text>
</comment>
<proteinExistence type="predicted"/>
<sequence length="196" mass="21456">MPTDTFASCATSRSRTRSAPSRATRPSVTPRMWVRRCSTASSVRGGRPIRTGATFPPVGRSPGEPHGQMVGTLRLKALTTRRSFIIVTYYEVLRQVVPMSARSDRRTIVCPCHDVTLHDLKVSWERGYTHPETLKRATALFMGPCQGKYCAPALDDFLESVGAAPGAEDSPARPTVRPPLYAVRLGELADPDDETA</sequence>
<evidence type="ECO:0000256" key="1">
    <source>
        <dbReference type="ARBA" id="ARBA00023002"/>
    </source>
</evidence>
<evidence type="ECO:0000313" key="4">
    <source>
        <dbReference type="EMBL" id="TNC32857.1"/>
    </source>
</evidence>
<dbReference type="EMBL" id="VDFR01000185">
    <property type="protein sequence ID" value="TNC32857.1"/>
    <property type="molecule type" value="Genomic_DNA"/>
</dbReference>
<dbReference type="InterPro" id="IPR041117">
    <property type="entry name" value="SoxA_A3"/>
</dbReference>
<dbReference type="Pfam" id="PF17806">
    <property type="entry name" value="SO_alpha_A3"/>
    <property type="match status" value="1"/>
</dbReference>
<evidence type="ECO:0000313" key="6">
    <source>
        <dbReference type="Proteomes" id="UP000306740"/>
    </source>
</evidence>
<dbReference type="Gene3D" id="1.10.10.1100">
    <property type="entry name" value="BFD-like [2Fe-2S]-binding domain"/>
    <property type="match status" value="1"/>
</dbReference>
<evidence type="ECO:0000256" key="2">
    <source>
        <dbReference type="SAM" id="MobiDB-lite"/>
    </source>
</evidence>
<evidence type="ECO:0000313" key="5">
    <source>
        <dbReference type="EMBL" id="TNC42472.1"/>
    </source>
</evidence>
<dbReference type="Proteomes" id="UP000306740">
    <property type="component" value="Unassembled WGS sequence"/>
</dbReference>
<dbReference type="GO" id="GO:0016491">
    <property type="term" value="F:oxidoreductase activity"/>
    <property type="evidence" value="ECO:0007669"/>
    <property type="project" value="UniProtKB-KW"/>
</dbReference>
<dbReference type="EMBL" id="VDFR01000096">
    <property type="protein sequence ID" value="TNC42472.1"/>
    <property type="molecule type" value="Genomic_DNA"/>
</dbReference>
<accession>A0A5C4MAG0</accession>
<gene>
    <name evidence="5" type="ORF">FHE65_21090</name>
    <name evidence="4" type="ORF">FHE65_30025</name>
</gene>
<organism evidence="4 6">
    <name type="scientific">Mumia zhuanghuii</name>
    <dbReference type="NCBI Taxonomy" id="2585211"/>
    <lineage>
        <taxon>Bacteria</taxon>
        <taxon>Bacillati</taxon>
        <taxon>Actinomycetota</taxon>
        <taxon>Actinomycetes</taxon>
        <taxon>Propionibacteriales</taxon>
        <taxon>Nocardioidaceae</taxon>
        <taxon>Mumia</taxon>
    </lineage>
</organism>